<name>A0A137P0Q5_CONC2</name>
<evidence type="ECO:0000256" key="1">
    <source>
        <dbReference type="ARBA" id="ARBA00004651"/>
    </source>
</evidence>
<evidence type="ECO:0000256" key="4">
    <source>
        <dbReference type="ARBA" id="ARBA00022989"/>
    </source>
</evidence>
<feature type="transmembrane region" description="Helical" evidence="9">
    <location>
        <begin position="269"/>
        <end position="289"/>
    </location>
</feature>
<feature type="transmembrane region" description="Helical" evidence="9">
    <location>
        <begin position="173"/>
        <end position="196"/>
    </location>
</feature>
<dbReference type="GO" id="GO:0005886">
    <property type="term" value="C:plasma membrane"/>
    <property type="evidence" value="ECO:0007669"/>
    <property type="project" value="UniProtKB-SubCell"/>
</dbReference>
<keyword evidence="5" id="KW-0297">G-protein coupled receptor</keyword>
<dbReference type="Proteomes" id="UP000070444">
    <property type="component" value="Unassembled WGS sequence"/>
</dbReference>
<feature type="transmembrane region" description="Helical" evidence="9">
    <location>
        <begin position="93"/>
        <end position="115"/>
    </location>
</feature>
<keyword evidence="12" id="KW-1185">Reference proteome</keyword>
<dbReference type="PANTHER" id="PTHR24228:SF59">
    <property type="entry name" value="NEUROPEPTIDE RECEPTOR 15"/>
    <property type="match status" value="1"/>
</dbReference>
<dbReference type="AlphaFoldDB" id="A0A137P0Q5"/>
<evidence type="ECO:0000256" key="3">
    <source>
        <dbReference type="ARBA" id="ARBA00022692"/>
    </source>
</evidence>
<dbReference type="PROSITE" id="PS50262">
    <property type="entry name" value="G_PROTEIN_RECEP_F1_2"/>
    <property type="match status" value="1"/>
</dbReference>
<dbReference type="EMBL" id="KQ964575">
    <property type="protein sequence ID" value="KXN68454.1"/>
    <property type="molecule type" value="Genomic_DNA"/>
</dbReference>
<accession>A0A137P0Q5</accession>
<sequence length="320" mass="36480">MSESDFELNNRAITLGTEHAMFLISILGLLFNVLVVYIMLFRHRSKQIDIVFMTIIAAVDILIALTVIVSQIAKWATFHSILVNDWFCQYSGLIYMLLTMTSIDGVGLLSIIRSLAIANDIKIKSIYWYLIMGVLLIFNIIFSGFGVVNKIMRIMPSQAYCQPSFSKNSFSKVYSGVMVGKFFLMFVAIVISYICITIKYCKLMAEFSAPKNLTSDYLVGERPALVFQKGVIVRLFILIFMYMLCFMPELVTLIYNISTRTERDPIADSVAGAAMNLTILVNSVFVLFYHEETRVILGSLLPSWIRRDKYISNDYDLNNY</sequence>
<feature type="transmembrane region" description="Helical" evidence="9">
    <location>
        <begin position="231"/>
        <end position="257"/>
    </location>
</feature>
<protein>
    <recommendedName>
        <fullName evidence="10">G-protein coupled receptors family 1 profile domain-containing protein</fullName>
    </recommendedName>
</protein>
<dbReference type="OrthoDB" id="9370401at2759"/>
<keyword evidence="8" id="KW-0807">Transducer</keyword>
<dbReference type="PRINTS" id="PR00237">
    <property type="entry name" value="GPCRRHODOPSN"/>
</dbReference>
<feature type="transmembrane region" description="Helical" evidence="9">
    <location>
        <begin position="20"/>
        <end position="40"/>
    </location>
</feature>
<feature type="transmembrane region" description="Helical" evidence="9">
    <location>
        <begin position="52"/>
        <end position="73"/>
    </location>
</feature>
<evidence type="ECO:0000256" key="5">
    <source>
        <dbReference type="ARBA" id="ARBA00023040"/>
    </source>
</evidence>
<evidence type="ECO:0000256" key="9">
    <source>
        <dbReference type="SAM" id="Phobius"/>
    </source>
</evidence>
<dbReference type="CDD" id="cd00637">
    <property type="entry name" value="7tm_classA_rhodopsin-like"/>
    <property type="match status" value="1"/>
</dbReference>
<dbReference type="InterPro" id="IPR017452">
    <property type="entry name" value="GPCR_Rhodpsn_7TM"/>
</dbReference>
<feature type="domain" description="G-protein coupled receptors family 1 profile" evidence="10">
    <location>
        <begin position="31"/>
        <end position="289"/>
    </location>
</feature>
<evidence type="ECO:0000259" key="10">
    <source>
        <dbReference type="PROSITE" id="PS50262"/>
    </source>
</evidence>
<keyword evidence="3 9" id="KW-0812">Transmembrane</keyword>
<organism evidence="11 12">
    <name type="scientific">Conidiobolus coronatus (strain ATCC 28846 / CBS 209.66 / NRRL 28638)</name>
    <name type="common">Delacroixia coronata</name>
    <dbReference type="NCBI Taxonomy" id="796925"/>
    <lineage>
        <taxon>Eukaryota</taxon>
        <taxon>Fungi</taxon>
        <taxon>Fungi incertae sedis</taxon>
        <taxon>Zoopagomycota</taxon>
        <taxon>Entomophthoromycotina</taxon>
        <taxon>Entomophthoromycetes</taxon>
        <taxon>Entomophthorales</taxon>
        <taxon>Ancylistaceae</taxon>
        <taxon>Conidiobolus</taxon>
    </lineage>
</organism>
<keyword evidence="4 9" id="KW-1133">Transmembrane helix</keyword>
<keyword evidence="7" id="KW-0675">Receptor</keyword>
<dbReference type="GO" id="GO:0004930">
    <property type="term" value="F:G protein-coupled receptor activity"/>
    <property type="evidence" value="ECO:0007669"/>
    <property type="project" value="UniProtKB-KW"/>
</dbReference>
<gene>
    <name evidence="11" type="ORF">CONCODRAFT_18970</name>
</gene>
<dbReference type="Gene3D" id="1.20.1070.10">
    <property type="entry name" value="Rhodopsin 7-helix transmembrane proteins"/>
    <property type="match status" value="1"/>
</dbReference>
<proteinExistence type="predicted"/>
<dbReference type="PANTHER" id="PTHR24228">
    <property type="entry name" value="B2 BRADYKININ RECEPTOR/ANGIOTENSIN II RECEPTOR"/>
    <property type="match status" value="1"/>
</dbReference>
<keyword evidence="6 9" id="KW-0472">Membrane</keyword>
<evidence type="ECO:0000256" key="7">
    <source>
        <dbReference type="ARBA" id="ARBA00023170"/>
    </source>
</evidence>
<evidence type="ECO:0000256" key="6">
    <source>
        <dbReference type="ARBA" id="ARBA00023136"/>
    </source>
</evidence>
<evidence type="ECO:0000313" key="12">
    <source>
        <dbReference type="Proteomes" id="UP000070444"/>
    </source>
</evidence>
<keyword evidence="2" id="KW-1003">Cell membrane</keyword>
<dbReference type="Pfam" id="PF00001">
    <property type="entry name" value="7tm_1"/>
    <property type="match status" value="1"/>
</dbReference>
<evidence type="ECO:0000256" key="2">
    <source>
        <dbReference type="ARBA" id="ARBA00022475"/>
    </source>
</evidence>
<evidence type="ECO:0000313" key="11">
    <source>
        <dbReference type="EMBL" id="KXN68454.1"/>
    </source>
</evidence>
<dbReference type="SUPFAM" id="SSF81321">
    <property type="entry name" value="Family A G protein-coupled receptor-like"/>
    <property type="match status" value="1"/>
</dbReference>
<evidence type="ECO:0000256" key="8">
    <source>
        <dbReference type="ARBA" id="ARBA00023224"/>
    </source>
</evidence>
<dbReference type="InterPro" id="IPR000276">
    <property type="entry name" value="GPCR_Rhodpsn"/>
</dbReference>
<feature type="transmembrane region" description="Helical" evidence="9">
    <location>
        <begin position="127"/>
        <end position="148"/>
    </location>
</feature>
<comment type="subcellular location">
    <subcellularLocation>
        <location evidence="1">Cell membrane</location>
        <topology evidence="1">Multi-pass membrane protein</topology>
    </subcellularLocation>
</comment>
<reference evidence="11 12" key="1">
    <citation type="journal article" date="2015" name="Genome Biol. Evol.">
        <title>Phylogenomic analyses indicate that early fungi evolved digesting cell walls of algal ancestors of land plants.</title>
        <authorList>
            <person name="Chang Y."/>
            <person name="Wang S."/>
            <person name="Sekimoto S."/>
            <person name="Aerts A.L."/>
            <person name="Choi C."/>
            <person name="Clum A."/>
            <person name="LaButti K.M."/>
            <person name="Lindquist E.A."/>
            <person name="Yee Ngan C."/>
            <person name="Ohm R.A."/>
            <person name="Salamov A.A."/>
            <person name="Grigoriev I.V."/>
            <person name="Spatafora J.W."/>
            <person name="Berbee M.L."/>
        </authorList>
    </citation>
    <scope>NUCLEOTIDE SEQUENCE [LARGE SCALE GENOMIC DNA]</scope>
    <source>
        <strain evidence="11 12">NRRL 28638</strain>
    </source>
</reference>